<keyword evidence="1" id="KW-0472">Membrane</keyword>
<protein>
    <submittedName>
        <fullName evidence="2">DUF2798 domain-containing protein</fullName>
    </submittedName>
</protein>
<dbReference type="OrthoDB" id="7062363at2"/>
<name>A0A2Z2K771_9BACL</name>
<feature type="transmembrane region" description="Helical" evidence="1">
    <location>
        <begin position="9"/>
        <end position="31"/>
    </location>
</feature>
<keyword evidence="1" id="KW-0812">Transmembrane</keyword>
<reference evidence="2 3" key="1">
    <citation type="submission" date="2017-06" db="EMBL/GenBank/DDBJ databases">
        <title>Complete genome sequence of Paenibacillus donghaensis KCTC 13049T isolated from East Sea sediment, South Korea.</title>
        <authorList>
            <person name="Jung B.K."/>
            <person name="Hong S.-J."/>
            <person name="Shin J.-H."/>
        </authorList>
    </citation>
    <scope>NUCLEOTIDE SEQUENCE [LARGE SCALE GENOMIC DNA]</scope>
    <source>
        <strain evidence="2 3">KCTC 13049</strain>
    </source>
</reference>
<sequence length="154" mass="16960">MGRNKREGFIFTLIMCALMVLGMSIYNTLLMEGWSTAVVQKVIIGYLPAFIVALILDVYVVGKVAKGIVRKLTKESDPMIKKILLISSFMVMGMVMFMSLYGALLHVGFTAELPMAYLAALGKNFICALPLQLILVGPLARFIFTKIIPTPVPN</sequence>
<evidence type="ECO:0000313" key="2">
    <source>
        <dbReference type="EMBL" id="ASA20804.1"/>
    </source>
</evidence>
<dbReference type="AlphaFoldDB" id="A0A2Z2K771"/>
<dbReference type="Proteomes" id="UP000249890">
    <property type="component" value="Chromosome"/>
</dbReference>
<feature type="transmembrane region" description="Helical" evidence="1">
    <location>
        <begin position="116"/>
        <end position="136"/>
    </location>
</feature>
<dbReference type="InterPro" id="IPR021529">
    <property type="entry name" value="DUF2798"/>
</dbReference>
<proteinExistence type="predicted"/>
<evidence type="ECO:0000256" key="1">
    <source>
        <dbReference type="SAM" id="Phobius"/>
    </source>
</evidence>
<keyword evidence="3" id="KW-1185">Reference proteome</keyword>
<keyword evidence="1" id="KW-1133">Transmembrane helix</keyword>
<dbReference type="EMBL" id="CP021780">
    <property type="protein sequence ID" value="ASA20804.1"/>
    <property type="molecule type" value="Genomic_DNA"/>
</dbReference>
<dbReference type="Pfam" id="PF11391">
    <property type="entry name" value="DUF2798"/>
    <property type="match status" value="2"/>
</dbReference>
<feature type="transmembrane region" description="Helical" evidence="1">
    <location>
        <begin position="43"/>
        <end position="62"/>
    </location>
</feature>
<dbReference type="RefSeq" id="WP_087914822.1">
    <property type="nucleotide sequence ID" value="NZ_CP021780.1"/>
</dbReference>
<feature type="transmembrane region" description="Helical" evidence="1">
    <location>
        <begin position="83"/>
        <end position="104"/>
    </location>
</feature>
<evidence type="ECO:0000313" key="3">
    <source>
        <dbReference type="Proteomes" id="UP000249890"/>
    </source>
</evidence>
<accession>A0A2Z2K771</accession>
<organism evidence="2 3">
    <name type="scientific">Paenibacillus donghaensis</name>
    <dbReference type="NCBI Taxonomy" id="414771"/>
    <lineage>
        <taxon>Bacteria</taxon>
        <taxon>Bacillati</taxon>
        <taxon>Bacillota</taxon>
        <taxon>Bacilli</taxon>
        <taxon>Bacillales</taxon>
        <taxon>Paenibacillaceae</taxon>
        <taxon>Paenibacillus</taxon>
    </lineage>
</organism>
<gene>
    <name evidence="2" type="ORF">B9T62_08410</name>
</gene>
<dbReference type="KEGG" id="pdh:B9T62_08410"/>